<reference evidence="4 5" key="1">
    <citation type="submission" date="2021-03" db="EMBL/GenBank/DDBJ databases">
        <title>Novel species identification of genus Shewanella.</title>
        <authorList>
            <person name="Liu G."/>
            <person name="Zhang Q."/>
        </authorList>
    </citation>
    <scope>NUCLEOTIDE SEQUENCE [LARGE SCALE GENOMIC DNA]</scope>
    <source>
        <strain evidence="4 5">FJAT-53726</strain>
    </source>
</reference>
<evidence type="ECO:0000313" key="5">
    <source>
        <dbReference type="Proteomes" id="UP000663281"/>
    </source>
</evidence>
<dbReference type="SMART" id="SM00342">
    <property type="entry name" value="HTH_ARAC"/>
    <property type="match status" value="1"/>
</dbReference>
<dbReference type="InterPro" id="IPR002818">
    <property type="entry name" value="DJ-1/PfpI"/>
</dbReference>
<dbReference type="Proteomes" id="UP000663281">
    <property type="component" value="Chromosome"/>
</dbReference>
<dbReference type="PANTHER" id="PTHR43130">
    <property type="entry name" value="ARAC-FAMILY TRANSCRIPTIONAL REGULATOR"/>
    <property type="match status" value="1"/>
</dbReference>
<dbReference type="PROSITE" id="PS01124">
    <property type="entry name" value="HTH_ARAC_FAMILY_2"/>
    <property type="match status" value="1"/>
</dbReference>
<dbReference type="InterPro" id="IPR052158">
    <property type="entry name" value="INH-QAR"/>
</dbReference>
<evidence type="ECO:0000313" key="4">
    <source>
        <dbReference type="EMBL" id="QSX31197.1"/>
    </source>
</evidence>
<sequence>MAQDETGPLSTEQAQAQFGQQPIKERHIAILAYPGVLNSALHGLAEMLLLANRCAAEQGLPWRFYPEFVTWPAQIQTQTQSRWDAVLLPPAMDDSGYGQENEALSQWLRQCHGQGALIASACAGAFLLAAAGLDSGRPLTTHWGLEAAFRQRFAKAKLDCGQILIDQGDIISAGGMMSWLELGFALVARLGDPSLVSQLGKLLVVDTGVREQRFYRRFEAKLNHGDSAIAGLQTWLEQQLHGPISVVAMAGYCHMTPRTLQRRFLKATGLQPAQYLLELRMQRARERLESGNDSFERIATELGYEDVSACRRAFTRLCGLSPGEYRRRFRRSG</sequence>
<organism evidence="4 5">
    <name type="scientific">Shewanella cyperi</name>
    <dbReference type="NCBI Taxonomy" id="2814292"/>
    <lineage>
        <taxon>Bacteria</taxon>
        <taxon>Pseudomonadati</taxon>
        <taxon>Pseudomonadota</taxon>
        <taxon>Gammaproteobacteria</taxon>
        <taxon>Alteromonadales</taxon>
        <taxon>Shewanellaceae</taxon>
        <taxon>Shewanella</taxon>
    </lineage>
</organism>
<gene>
    <name evidence="4" type="ORF">JYB88_06055</name>
</gene>
<accession>A0A975AL93</accession>
<keyword evidence="5" id="KW-1185">Reference proteome</keyword>
<name>A0A975AL93_9GAMM</name>
<dbReference type="Pfam" id="PF01965">
    <property type="entry name" value="DJ-1_PfpI"/>
    <property type="match status" value="1"/>
</dbReference>
<dbReference type="SUPFAM" id="SSF52317">
    <property type="entry name" value="Class I glutamine amidotransferase-like"/>
    <property type="match status" value="1"/>
</dbReference>
<dbReference type="GO" id="GO:0043565">
    <property type="term" value="F:sequence-specific DNA binding"/>
    <property type="evidence" value="ECO:0007669"/>
    <property type="project" value="InterPro"/>
</dbReference>
<dbReference type="EMBL" id="CP071504">
    <property type="protein sequence ID" value="QSX31197.1"/>
    <property type="molecule type" value="Genomic_DNA"/>
</dbReference>
<proteinExistence type="predicted"/>
<dbReference type="AlphaFoldDB" id="A0A975AL93"/>
<dbReference type="KEGG" id="scyp:JYB88_06055"/>
<dbReference type="PANTHER" id="PTHR43130:SF3">
    <property type="entry name" value="HTH-TYPE TRANSCRIPTIONAL REGULATOR RV1931C"/>
    <property type="match status" value="1"/>
</dbReference>
<dbReference type="SUPFAM" id="SSF46689">
    <property type="entry name" value="Homeodomain-like"/>
    <property type="match status" value="2"/>
</dbReference>
<dbReference type="Gene3D" id="3.40.50.880">
    <property type="match status" value="1"/>
</dbReference>
<protein>
    <submittedName>
        <fullName evidence="4">Helix-turn-helix domain-containing protein</fullName>
    </submittedName>
</protein>
<dbReference type="RefSeq" id="WP_207325830.1">
    <property type="nucleotide sequence ID" value="NZ_CP071504.1"/>
</dbReference>
<dbReference type="InterPro" id="IPR018060">
    <property type="entry name" value="HTH_AraC"/>
</dbReference>
<dbReference type="InterPro" id="IPR009057">
    <property type="entry name" value="Homeodomain-like_sf"/>
</dbReference>
<feature type="domain" description="HTH araC/xylS-type" evidence="3">
    <location>
        <begin position="230"/>
        <end position="328"/>
    </location>
</feature>
<dbReference type="Gene3D" id="1.10.10.60">
    <property type="entry name" value="Homeodomain-like"/>
    <property type="match status" value="1"/>
</dbReference>
<evidence type="ECO:0000256" key="2">
    <source>
        <dbReference type="ARBA" id="ARBA00023163"/>
    </source>
</evidence>
<dbReference type="Pfam" id="PF12833">
    <property type="entry name" value="HTH_18"/>
    <property type="match status" value="1"/>
</dbReference>
<evidence type="ECO:0000259" key="3">
    <source>
        <dbReference type="PROSITE" id="PS01124"/>
    </source>
</evidence>
<dbReference type="GO" id="GO:0003700">
    <property type="term" value="F:DNA-binding transcription factor activity"/>
    <property type="evidence" value="ECO:0007669"/>
    <property type="project" value="InterPro"/>
</dbReference>
<evidence type="ECO:0000256" key="1">
    <source>
        <dbReference type="ARBA" id="ARBA00023015"/>
    </source>
</evidence>
<dbReference type="InterPro" id="IPR029062">
    <property type="entry name" value="Class_I_gatase-like"/>
</dbReference>
<keyword evidence="1" id="KW-0805">Transcription regulation</keyword>
<keyword evidence="2" id="KW-0804">Transcription</keyword>